<accession>A0A6P8B7D8</accession>
<evidence type="ECO:0000256" key="1">
    <source>
        <dbReference type="ARBA" id="ARBA00006249"/>
    </source>
</evidence>
<keyword evidence="10" id="KW-0812">Transmembrane</keyword>
<evidence type="ECO:0000256" key="2">
    <source>
        <dbReference type="ARBA" id="ARBA00022487"/>
    </source>
</evidence>
<keyword evidence="11" id="KW-1185">Reference proteome</keyword>
<dbReference type="RefSeq" id="XP_030983122.1">
    <property type="nucleotide sequence ID" value="XM_031125437.1"/>
</dbReference>
<dbReference type="InterPro" id="IPR011118">
    <property type="entry name" value="Tannase/feruloyl_esterase"/>
</dbReference>
<evidence type="ECO:0000256" key="4">
    <source>
        <dbReference type="ARBA" id="ARBA00022729"/>
    </source>
</evidence>
<evidence type="ECO:0000313" key="11">
    <source>
        <dbReference type="Proteomes" id="UP000515153"/>
    </source>
</evidence>
<dbReference type="PANTHER" id="PTHR33938:SF2">
    <property type="entry name" value="CARBOXYLIC ESTER HYDROLASE"/>
    <property type="match status" value="1"/>
</dbReference>
<sequence>MDESARLQLLRRRSTRTGWESARRSTQSLTVPGDINEGGAYDIADYAITPIEAGLSSDAYLSRKRHSDDVTQRSSLIKLGIMVVFSGAVIWVLVVTVTGFQSSSQARLAKRFVNCDAAVLAAFLPQNAAIENVTAVQEGGTFGEGKANRWVSADPTDLPALCAVIVKVTSSPSTSYRFGMFLPSSPPSSSSSSPFSSAEDSGPWNGRLLTTGNGGFGGGIGWLFMAEGARRRFAVIATDTGHNSSSTDVAWALNEPEKRTDWGWRALHGSVEIGRNLTRGFYGEEVKYSYYSGCSTGGRQGLRELQMDPEAFDGVLVGAPAWYTTHLNTYAAKTGQFINQPGTPGYIPVEMFPVIGEDVVRQCDADDGVEDGIVSLPDQCVPDLQGIRCDNPTANQSACVNEAQLEMVNNIYEDWRCEEDSQDCPSAHPGVDPTLLYTALSPGSEGQWAELYNRTEPTAYGLGYVRYFVYGNESWDWTKFDDEQLVRDAMRLDTSGAEAVEYDISRFQDRGGKLIMYHGDSDGIVPVRGSNLYYDRTLEVMGEERLDGFFRYFRIPGMHHCLGTSMDAPWNIGAWAQSTAFGTNGSASVPGFEDAEHDVLLALVEWVEKGRRVDRLVATTWNTWNNVSTGVMRQRPLCPWPARAVWDGVGDVDIAESWGCRVED</sequence>
<keyword evidence="4" id="KW-0732">Signal</keyword>
<keyword evidence="3" id="KW-0479">Metal-binding</keyword>
<evidence type="ECO:0000256" key="9">
    <source>
        <dbReference type="SAM" id="MobiDB-lite"/>
    </source>
</evidence>
<keyword evidence="10" id="KW-1133">Transmembrane helix</keyword>
<dbReference type="EC" id="3.1.1.-" evidence="8"/>
<dbReference type="GeneID" id="41960346"/>
<dbReference type="SUPFAM" id="SSF53474">
    <property type="entry name" value="alpha/beta-Hydrolases"/>
    <property type="match status" value="1"/>
</dbReference>
<reference evidence="12" key="2">
    <citation type="submission" date="2019-10" db="EMBL/GenBank/DDBJ databases">
        <authorList>
            <consortium name="NCBI Genome Project"/>
        </authorList>
    </citation>
    <scope>NUCLEOTIDE SEQUENCE</scope>
    <source>
        <strain evidence="12">NI907</strain>
    </source>
</reference>
<gene>
    <name evidence="12" type="ORF">PgNI_05406</name>
</gene>
<name>A0A6P8B7D8_PYRGI</name>
<keyword evidence="2" id="KW-0719">Serine esterase</keyword>
<evidence type="ECO:0000256" key="5">
    <source>
        <dbReference type="ARBA" id="ARBA00022801"/>
    </source>
</evidence>
<evidence type="ECO:0000313" key="12">
    <source>
        <dbReference type="RefSeq" id="XP_030983122.1"/>
    </source>
</evidence>
<evidence type="ECO:0000256" key="3">
    <source>
        <dbReference type="ARBA" id="ARBA00022723"/>
    </source>
</evidence>
<comment type="similarity">
    <text evidence="1 8">Belongs to the tannase family.</text>
</comment>
<proteinExistence type="inferred from homology"/>
<dbReference type="GO" id="GO:0046872">
    <property type="term" value="F:metal ion binding"/>
    <property type="evidence" value="ECO:0007669"/>
    <property type="project" value="UniProtKB-KW"/>
</dbReference>
<feature type="transmembrane region" description="Helical" evidence="10">
    <location>
        <begin position="79"/>
        <end position="100"/>
    </location>
</feature>
<evidence type="ECO:0000256" key="8">
    <source>
        <dbReference type="RuleBase" id="RU361238"/>
    </source>
</evidence>
<keyword evidence="7" id="KW-1015">Disulfide bond</keyword>
<dbReference type="OrthoDB" id="3039123at2759"/>
<evidence type="ECO:0000256" key="7">
    <source>
        <dbReference type="ARBA" id="ARBA00023157"/>
    </source>
</evidence>
<evidence type="ECO:0000256" key="6">
    <source>
        <dbReference type="ARBA" id="ARBA00022837"/>
    </source>
</evidence>
<keyword evidence="10" id="KW-0472">Membrane</keyword>
<protein>
    <recommendedName>
        <fullName evidence="8">Carboxylic ester hydrolase</fullName>
        <ecNumber evidence="8">3.1.1.-</ecNumber>
    </recommendedName>
</protein>
<dbReference type="AlphaFoldDB" id="A0A6P8B7D8"/>
<reference evidence="11 12" key="1">
    <citation type="journal article" date="2019" name="Mol. Biol. Evol.">
        <title>Blast fungal genomes show frequent chromosomal changes, gene gains and losses, and effector gene turnover.</title>
        <authorList>
            <person name="Gomez Luciano L.B."/>
            <person name="Jason Tsai I."/>
            <person name="Chuma I."/>
            <person name="Tosa Y."/>
            <person name="Chen Y.H."/>
            <person name="Li J.Y."/>
            <person name="Li M.Y."/>
            <person name="Jade Lu M.Y."/>
            <person name="Nakayashiki H."/>
            <person name="Li W.H."/>
        </authorList>
    </citation>
    <scope>NUCLEOTIDE SEQUENCE [LARGE SCALE GENOMIC DNA]</scope>
    <source>
        <strain evidence="11 12">NI907</strain>
    </source>
</reference>
<evidence type="ECO:0000256" key="10">
    <source>
        <dbReference type="SAM" id="Phobius"/>
    </source>
</evidence>
<dbReference type="PANTHER" id="PTHR33938">
    <property type="entry name" value="FERULOYL ESTERASE B-RELATED"/>
    <property type="match status" value="1"/>
</dbReference>
<keyword evidence="5 8" id="KW-0378">Hydrolase</keyword>
<feature type="region of interest" description="Disordered" evidence="9">
    <location>
        <begin position="189"/>
        <end position="208"/>
    </location>
</feature>
<keyword evidence="6" id="KW-0106">Calcium</keyword>
<reference evidence="12" key="3">
    <citation type="submission" date="2025-08" db="UniProtKB">
        <authorList>
            <consortium name="RefSeq"/>
        </authorList>
    </citation>
    <scope>IDENTIFICATION</scope>
    <source>
        <strain evidence="12">NI907</strain>
    </source>
</reference>
<dbReference type="KEGG" id="pgri:PgNI_05406"/>
<dbReference type="GO" id="GO:0030600">
    <property type="term" value="F:feruloyl esterase activity"/>
    <property type="evidence" value="ECO:0007669"/>
    <property type="project" value="UniProtKB-ARBA"/>
</dbReference>
<dbReference type="InterPro" id="IPR029058">
    <property type="entry name" value="AB_hydrolase_fold"/>
</dbReference>
<dbReference type="Pfam" id="PF07519">
    <property type="entry name" value="Tannase"/>
    <property type="match status" value="1"/>
</dbReference>
<organism evidence="11 12">
    <name type="scientific">Pyricularia grisea</name>
    <name type="common">Crabgrass-specific blast fungus</name>
    <name type="synonym">Magnaporthe grisea</name>
    <dbReference type="NCBI Taxonomy" id="148305"/>
    <lineage>
        <taxon>Eukaryota</taxon>
        <taxon>Fungi</taxon>
        <taxon>Dikarya</taxon>
        <taxon>Ascomycota</taxon>
        <taxon>Pezizomycotina</taxon>
        <taxon>Sordariomycetes</taxon>
        <taxon>Sordariomycetidae</taxon>
        <taxon>Magnaporthales</taxon>
        <taxon>Pyriculariaceae</taxon>
        <taxon>Pyricularia</taxon>
    </lineage>
</organism>
<dbReference type="Proteomes" id="UP000515153">
    <property type="component" value="Chromosome I"/>
</dbReference>